<dbReference type="Proteomes" id="UP000253908">
    <property type="component" value="Chromosome"/>
</dbReference>
<name>A0A345PE12_9BACI</name>
<keyword evidence="2" id="KW-1185">Reference proteome</keyword>
<sequence>MAEKNSLNEETLNFIIDFEKEVPYGKQYSNKELVELFRKSTFHKLIFDTYIKNAINKSIWYAVKRSGKWALIKKGIYTKE</sequence>
<reference evidence="2" key="1">
    <citation type="submission" date="2017-11" db="EMBL/GenBank/DDBJ databases">
        <authorList>
            <person name="Zhu W."/>
        </authorList>
    </citation>
    <scope>NUCLEOTIDE SEQUENCE [LARGE SCALE GENOMIC DNA]</scope>
    <source>
        <strain evidence="2">160</strain>
    </source>
</reference>
<accession>A0A345PE12</accession>
<evidence type="ECO:0000313" key="1">
    <source>
        <dbReference type="EMBL" id="AXI08242.1"/>
    </source>
</evidence>
<gene>
    <name evidence="1" type="ORF">CUC15_04355</name>
</gene>
<dbReference type="EMBL" id="CP024848">
    <property type="protein sequence ID" value="AXI08242.1"/>
    <property type="molecule type" value="Genomic_DNA"/>
</dbReference>
<dbReference type="KEGG" id="ocn:CUC15_04355"/>
<organism evidence="1 2">
    <name type="scientific">Oceanobacillus zhaokaii</name>
    <dbReference type="NCBI Taxonomy" id="2052660"/>
    <lineage>
        <taxon>Bacteria</taxon>
        <taxon>Bacillati</taxon>
        <taxon>Bacillota</taxon>
        <taxon>Bacilli</taxon>
        <taxon>Bacillales</taxon>
        <taxon>Bacillaceae</taxon>
        <taxon>Oceanobacillus</taxon>
    </lineage>
</organism>
<dbReference type="AlphaFoldDB" id="A0A345PE12"/>
<dbReference type="RefSeq" id="WP_114915535.1">
    <property type="nucleotide sequence ID" value="NZ_CP024848.1"/>
</dbReference>
<evidence type="ECO:0000313" key="2">
    <source>
        <dbReference type="Proteomes" id="UP000253908"/>
    </source>
</evidence>
<dbReference type="OrthoDB" id="2885289at2"/>
<proteinExistence type="predicted"/>
<protein>
    <submittedName>
        <fullName evidence="1">Uncharacterized protein</fullName>
    </submittedName>
</protein>